<dbReference type="PANTHER" id="PTHR14614:SF109">
    <property type="entry name" value="RIBOSOMAL LYSINE N-METHYLTRANSFERASE 5"/>
    <property type="match status" value="1"/>
</dbReference>
<dbReference type="PANTHER" id="PTHR14614">
    <property type="entry name" value="HEPATOCELLULAR CARCINOMA-ASSOCIATED ANTIGEN"/>
    <property type="match status" value="1"/>
</dbReference>
<feature type="transmembrane region" description="Helical" evidence="1">
    <location>
        <begin position="97"/>
        <end position="118"/>
    </location>
</feature>
<dbReference type="EMBL" id="DF237605">
    <property type="protein sequence ID" value="GAQ90561.1"/>
    <property type="molecule type" value="Genomic_DNA"/>
</dbReference>
<evidence type="ECO:0000313" key="2">
    <source>
        <dbReference type="EMBL" id="GAQ90561.1"/>
    </source>
</evidence>
<keyword evidence="1" id="KW-0472">Membrane</keyword>
<dbReference type="InterPro" id="IPR019410">
    <property type="entry name" value="Methyltransf_16"/>
</dbReference>
<accession>A0A1Y1IN25</accession>
<dbReference type="Pfam" id="PF10294">
    <property type="entry name" value="Methyltransf_16"/>
    <property type="match status" value="1"/>
</dbReference>
<dbReference type="SUPFAM" id="SSF53335">
    <property type="entry name" value="S-adenosyl-L-methionine-dependent methyltransferases"/>
    <property type="match status" value="1"/>
</dbReference>
<dbReference type="AlphaFoldDB" id="A0A1Y1IN25"/>
<dbReference type="InterPro" id="IPR029063">
    <property type="entry name" value="SAM-dependent_MTases_sf"/>
</dbReference>
<dbReference type="Proteomes" id="UP000054558">
    <property type="component" value="Unassembled WGS sequence"/>
</dbReference>
<protein>
    <submittedName>
        <fullName evidence="2">Uncharacterized protein</fullName>
    </submittedName>
</protein>
<dbReference type="GO" id="GO:0008276">
    <property type="term" value="F:protein methyltransferase activity"/>
    <property type="evidence" value="ECO:0000318"/>
    <property type="project" value="GO_Central"/>
</dbReference>
<evidence type="ECO:0000256" key="1">
    <source>
        <dbReference type="SAM" id="Phobius"/>
    </source>
</evidence>
<proteinExistence type="predicted"/>
<sequence length="257" mass="28426">MAGGLETFAVHNASEEVMLLWSFRDPSRAKHYAFVSQKSRHLDAEVCGRNLRLVQSQMQSTVTGSVVWDSALVLAKFLEYAADQGWLDFRAKSCVELGAGCGLVGLTVAFLGAARVILTDMPDRLRLLRQNVEDNYVAPKGSPASLEVVELLWSTEPTAALLDPRPDWIVASDVVYDDETFADLLTTLKELSTSETTIIIAVELRIDSVIESFLEAALSHFSISRVADKSLHPEYKSQRVVVYLLRRKEKPVGGDGR</sequence>
<dbReference type="OMA" id="HNAFVRH"/>
<gene>
    <name evidence="2" type="ORF">KFL_006560050</name>
</gene>
<reference evidence="2 3" key="1">
    <citation type="journal article" date="2014" name="Nat. Commun.">
        <title>Klebsormidium flaccidum genome reveals primary factors for plant terrestrial adaptation.</title>
        <authorList>
            <person name="Hori K."/>
            <person name="Maruyama F."/>
            <person name="Fujisawa T."/>
            <person name="Togashi T."/>
            <person name="Yamamoto N."/>
            <person name="Seo M."/>
            <person name="Sato S."/>
            <person name="Yamada T."/>
            <person name="Mori H."/>
            <person name="Tajima N."/>
            <person name="Moriyama T."/>
            <person name="Ikeuchi M."/>
            <person name="Watanabe M."/>
            <person name="Wada H."/>
            <person name="Kobayashi K."/>
            <person name="Saito M."/>
            <person name="Masuda T."/>
            <person name="Sasaki-Sekimoto Y."/>
            <person name="Mashiguchi K."/>
            <person name="Awai K."/>
            <person name="Shimojima M."/>
            <person name="Masuda S."/>
            <person name="Iwai M."/>
            <person name="Nobusawa T."/>
            <person name="Narise T."/>
            <person name="Kondo S."/>
            <person name="Saito H."/>
            <person name="Sato R."/>
            <person name="Murakawa M."/>
            <person name="Ihara Y."/>
            <person name="Oshima-Yamada Y."/>
            <person name="Ohtaka K."/>
            <person name="Satoh M."/>
            <person name="Sonobe K."/>
            <person name="Ishii M."/>
            <person name="Ohtani R."/>
            <person name="Kanamori-Sato M."/>
            <person name="Honoki R."/>
            <person name="Miyazaki D."/>
            <person name="Mochizuki H."/>
            <person name="Umetsu J."/>
            <person name="Higashi K."/>
            <person name="Shibata D."/>
            <person name="Kamiya Y."/>
            <person name="Sato N."/>
            <person name="Nakamura Y."/>
            <person name="Tabata S."/>
            <person name="Ida S."/>
            <person name="Kurokawa K."/>
            <person name="Ohta H."/>
        </authorList>
    </citation>
    <scope>NUCLEOTIDE SEQUENCE [LARGE SCALE GENOMIC DNA]</scope>
    <source>
        <strain evidence="2 3">NIES-2285</strain>
    </source>
</reference>
<name>A0A1Y1IN25_KLENI</name>
<dbReference type="STRING" id="105231.A0A1Y1IN25"/>
<keyword evidence="1" id="KW-0812">Transmembrane</keyword>
<keyword evidence="1" id="KW-1133">Transmembrane helix</keyword>
<keyword evidence="3" id="KW-1185">Reference proteome</keyword>
<dbReference type="Gene3D" id="3.40.50.150">
    <property type="entry name" value="Vaccinia Virus protein VP39"/>
    <property type="match status" value="1"/>
</dbReference>
<dbReference type="OrthoDB" id="413520at2759"/>
<evidence type="ECO:0000313" key="3">
    <source>
        <dbReference type="Proteomes" id="UP000054558"/>
    </source>
</evidence>
<organism evidence="2 3">
    <name type="scientific">Klebsormidium nitens</name>
    <name type="common">Green alga</name>
    <name type="synonym">Ulothrix nitens</name>
    <dbReference type="NCBI Taxonomy" id="105231"/>
    <lineage>
        <taxon>Eukaryota</taxon>
        <taxon>Viridiplantae</taxon>
        <taxon>Streptophyta</taxon>
        <taxon>Klebsormidiophyceae</taxon>
        <taxon>Klebsormidiales</taxon>
        <taxon>Klebsormidiaceae</taxon>
        <taxon>Klebsormidium</taxon>
    </lineage>
</organism>